<name>A0AA86QXJ4_9EUKA</name>
<proteinExistence type="predicted"/>
<dbReference type="EMBL" id="CAXDID020000573">
    <property type="protein sequence ID" value="CAL6103888.1"/>
    <property type="molecule type" value="Genomic_DNA"/>
</dbReference>
<comment type="caution">
    <text evidence="1">The sequence shown here is derived from an EMBL/GenBank/DDBJ whole genome shotgun (WGS) entry which is preliminary data.</text>
</comment>
<organism evidence="1">
    <name type="scientific">Hexamita inflata</name>
    <dbReference type="NCBI Taxonomy" id="28002"/>
    <lineage>
        <taxon>Eukaryota</taxon>
        <taxon>Metamonada</taxon>
        <taxon>Diplomonadida</taxon>
        <taxon>Hexamitidae</taxon>
        <taxon>Hexamitinae</taxon>
        <taxon>Hexamita</taxon>
    </lineage>
</organism>
<protein>
    <submittedName>
        <fullName evidence="2">Hypothetical_protein</fullName>
    </submittedName>
</protein>
<evidence type="ECO:0000313" key="3">
    <source>
        <dbReference type="Proteomes" id="UP001642409"/>
    </source>
</evidence>
<evidence type="ECO:0000313" key="1">
    <source>
        <dbReference type="EMBL" id="CAI9961683.1"/>
    </source>
</evidence>
<keyword evidence="3" id="KW-1185">Reference proteome</keyword>
<gene>
    <name evidence="1" type="ORF">HINF_LOCUS49328</name>
    <name evidence="2" type="ORF">HINF_LOCUS72375</name>
</gene>
<dbReference type="EMBL" id="CATOUU010000943">
    <property type="protein sequence ID" value="CAI9961683.1"/>
    <property type="molecule type" value="Genomic_DNA"/>
</dbReference>
<accession>A0AA86QXJ4</accession>
<dbReference type="AlphaFoldDB" id="A0AA86QXJ4"/>
<evidence type="ECO:0000313" key="2">
    <source>
        <dbReference type="EMBL" id="CAL6103888.1"/>
    </source>
</evidence>
<reference evidence="1" key="1">
    <citation type="submission" date="2023-06" db="EMBL/GenBank/DDBJ databases">
        <authorList>
            <person name="Kurt Z."/>
        </authorList>
    </citation>
    <scope>NUCLEOTIDE SEQUENCE</scope>
</reference>
<dbReference type="Proteomes" id="UP001642409">
    <property type="component" value="Unassembled WGS sequence"/>
</dbReference>
<reference evidence="2 3" key="2">
    <citation type="submission" date="2024-07" db="EMBL/GenBank/DDBJ databases">
        <authorList>
            <person name="Akdeniz Z."/>
        </authorList>
    </citation>
    <scope>NUCLEOTIDE SEQUENCE [LARGE SCALE GENOMIC DNA]</scope>
</reference>
<sequence length="118" mass="13525">MADNQNLTSDIPITFDLPALQAQKAVDENIKDLLPTMIQAPVQIPWDETIDIQNIPNQIQMRPYHNYSNDNDLYESESDIAIEKAVRCTNCCVCFTCTLMYIWEFIKCILMCISLCVS</sequence>